<keyword evidence="6" id="KW-1185">Reference proteome</keyword>
<dbReference type="NCBIfam" id="NF033517">
    <property type="entry name" value="transpos_IS66"/>
    <property type="match status" value="1"/>
</dbReference>
<gene>
    <name evidence="5" type="ORF">ACFP1C_13970</name>
</gene>
<accession>A0ABW1TMF6</accession>
<protein>
    <submittedName>
        <fullName evidence="5">IS66 family transposase</fullName>
    </submittedName>
</protein>
<evidence type="ECO:0000259" key="4">
    <source>
        <dbReference type="Pfam" id="PF13007"/>
    </source>
</evidence>
<dbReference type="Proteomes" id="UP001596283">
    <property type="component" value="Unassembled WGS sequence"/>
</dbReference>
<dbReference type="EMBL" id="JBHSSI010000117">
    <property type="protein sequence ID" value="MFC6262028.1"/>
    <property type="molecule type" value="Genomic_DNA"/>
</dbReference>
<comment type="caution">
    <text evidence="5">The sequence shown here is derived from an EMBL/GenBank/DDBJ whole genome shotgun (WGS) entry which is preliminary data.</text>
</comment>
<sequence length="504" mass="57958">MTSEQEQIAMLTQKVKEQAEIIDYLTRKLFGKKAEQIDPNQLSLLDEDDGVFTEPEQTGKENQTDQVQSTKKRQKTRKEVLSPDLPVHKTIVDVETKQCPHGHCLVSVGTKFVRQELHFQPAQLFVEEVYAKTYKCEECEAIDGLAKMIQAQVPKPLIPHSLGSTSLIAEIIHQKFEQGVPLYRQLKDWQRLGVDLTETTLSNWIIKTSELVKPLYNLIRKSLMAQDYLQGDETPIQVLREPGKKATTKSFMWVARSVQKSPAQAVLYAYGDTRSGEFAQNLYRGFTGILQCDGYAGYNYLEDSVIRIGCFAHVRRKFYDAANINGKIRMSRPLKLLDEMFALERQWQHYSPRSRKRRRHRQLRKSLRKFWKWIDQADELPKSRLGKAIIYAQNQRVVLNRILDHGEFDFSNNAAERNMKSLVIGRKNWLFSTSQAGAEATAIWMTLIESAKASGNNPQDYIRYLLESMSQLPIFAKESELVAYLPWNFTQDSQGKSQLNTVAA</sequence>
<dbReference type="InterPro" id="IPR024474">
    <property type="entry name" value="Znf_dom_IS66"/>
</dbReference>
<name>A0ABW1TMF6_9LACO</name>
<feature type="domain" description="Transposase IS66 central" evidence="2">
    <location>
        <begin position="161"/>
        <end position="439"/>
    </location>
</feature>
<dbReference type="InterPro" id="IPR052344">
    <property type="entry name" value="Transposase-related"/>
</dbReference>
<evidence type="ECO:0000313" key="6">
    <source>
        <dbReference type="Proteomes" id="UP001596283"/>
    </source>
</evidence>
<organism evidence="5 6">
    <name type="scientific">Levilactobacillus fujinensis</name>
    <dbReference type="NCBI Taxonomy" id="2486024"/>
    <lineage>
        <taxon>Bacteria</taxon>
        <taxon>Bacillati</taxon>
        <taxon>Bacillota</taxon>
        <taxon>Bacilli</taxon>
        <taxon>Lactobacillales</taxon>
        <taxon>Lactobacillaceae</taxon>
        <taxon>Levilactobacillus</taxon>
    </lineage>
</organism>
<dbReference type="InterPro" id="IPR004291">
    <property type="entry name" value="Transposase_IS66_central"/>
</dbReference>
<dbReference type="Pfam" id="PF03050">
    <property type="entry name" value="DDE_Tnp_IS66"/>
    <property type="match status" value="1"/>
</dbReference>
<feature type="region of interest" description="Disordered" evidence="1">
    <location>
        <begin position="52"/>
        <end position="78"/>
    </location>
</feature>
<evidence type="ECO:0000259" key="2">
    <source>
        <dbReference type="Pfam" id="PF03050"/>
    </source>
</evidence>
<dbReference type="Pfam" id="PF13007">
    <property type="entry name" value="LZ_Tnp_IS66"/>
    <property type="match status" value="1"/>
</dbReference>
<evidence type="ECO:0000259" key="3">
    <source>
        <dbReference type="Pfam" id="PF13005"/>
    </source>
</evidence>
<reference evidence="6" key="1">
    <citation type="journal article" date="2019" name="Int. J. Syst. Evol. Microbiol.">
        <title>The Global Catalogue of Microorganisms (GCM) 10K type strain sequencing project: providing services to taxonomists for standard genome sequencing and annotation.</title>
        <authorList>
            <consortium name="The Broad Institute Genomics Platform"/>
            <consortium name="The Broad Institute Genome Sequencing Center for Infectious Disease"/>
            <person name="Wu L."/>
            <person name="Ma J."/>
        </authorList>
    </citation>
    <scope>NUCLEOTIDE SEQUENCE [LARGE SCALE GENOMIC DNA]</scope>
    <source>
        <strain evidence="6">CCM 8908</strain>
    </source>
</reference>
<dbReference type="PANTHER" id="PTHR33678:SF1">
    <property type="entry name" value="BLL1576 PROTEIN"/>
    <property type="match status" value="1"/>
</dbReference>
<dbReference type="RefSeq" id="WP_125689338.1">
    <property type="nucleotide sequence ID" value="NZ_JBHSSI010000117.1"/>
</dbReference>
<proteinExistence type="predicted"/>
<dbReference type="InterPro" id="IPR024463">
    <property type="entry name" value="Transposase_TnpC_homeodom"/>
</dbReference>
<feature type="domain" description="Transposase TnpC homeodomain" evidence="4">
    <location>
        <begin position="20"/>
        <end position="87"/>
    </location>
</feature>
<dbReference type="Pfam" id="PF13005">
    <property type="entry name" value="zf-IS66"/>
    <property type="match status" value="1"/>
</dbReference>
<evidence type="ECO:0000256" key="1">
    <source>
        <dbReference type="SAM" id="MobiDB-lite"/>
    </source>
</evidence>
<evidence type="ECO:0000313" key="5">
    <source>
        <dbReference type="EMBL" id="MFC6262028.1"/>
    </source>
</evidence>
<dbReference type="PANTHER" id="PTHR33678">
    <property type="entry name" value="BLL1576 PROTEIN"/>
    <property type="match status" value="1"/>
</dbReference>
<feature type="domain" description="Transposase IS66 zinc-finger binding" evidence="3">
    <location>
        <begin position="97"/>
        <end position="140"/>
    </location>
</feature>